<dbReference type="Gene3D" id="3.55.50.30">
    <property type="match status" value="1"/>
</dbReference>
<dbReference type="PANTHER" id="PTHR30273:SF2">
    <property type="entry name" value="PROTEIN FECR"/>
    <property type="match status" value="1"/>
</dbReference>
<dbReference type="PIRSF" id="PIRSF018266">
    <property type="entry name" value="FecR"/>
    <property type="match status" value="1"/>
</dbReference>
<dbReference type="Pfam" id="PF04773">
    <property type="entry name" value="FecR"/>
    <property type="match status" value="1"/>
</dbReference>
<protein>
    <submittedName>
        <fullName evidence="4">Ferric-dicitrate binding protein FerR (Iron transport regulator)</fullName>
    </submittedName>
</protein>
<dbReference type="Proteomes" id="UP000533637">
    <property type="component" value="Unassembled WGS sequence"/>
</dbReference>
<evidence type="ECO:0000259" key="3">
    <source>
        <dbReference type="Pfam" id="PF16344"/>
    </source>
</evidence>
<feature type="domain" description="Protein FecR C-terminal" evidence="3">
    <location>
        <begin position="253"/>
        <end position="321"/>
    </location>
</feature>
<keyword evidence="1" id="KW-1133">Transmembrane helix</keyword>
<keyword evidence="1" id="KW-0812">Transmembrane</keyword>
<evidence type="ECO:0000313" key="4">
    <source>
        <dbReference type="EMBL" id="MBB4621825.1"/>
    </source>
</evidence>
<evidence type="ECO:0000313" key="5">
    <source>
        <dbReference type="Proteomes" id="UP000533637"/>
    </source>
</evidence>
<proteinExistence type="predicted"/>
<dbReference type="Pfam" id="PF16344">
    <property type="entry name" value="FecR_C"/>
    <property type="match status" value="1"/>
</dbReference>
<gene>
    <name evidence="4" type="ORF">GGQ57_001722</name>
</gene>
<dbReference type="PANTHER" id="PTHR30273">
    <property type="entry name" value="PERIPLASMIC SIGNAL SENSOR AND SIGMA FACTOR ACTIVATOR FECR-RELATED"/>
    <property type="match status" value="1"/>
</dbReference>
<organism evidence="4 5">
    <name type="scientific">Parabacteroides faecis</name>
    <dbReference type="NCBI Taxonomy" id="1217282"/>
    <lineage>
        <taxon>Bacteria</taxon>
        <taxon>Pseudomonadati</taxon>
        <taxon>Bacteroidota</taxon>
        <taxon>Bacteroidia</taxon>
        <taxon>Bacteroidales</taxon>
        <taxon>Tannerellaceae</taxon>
        <taxon>Parabacteroides</taxon>
    </lineage>
</organism>
<dbReference type="InterPro" id="IPR032508">
    <property type="entry name" value="FecR_C"/>
</dbReference>
<keyword evidence="5" id="KW-1185">Reference proteome</keyword>
<keyword evidence="1" id="KW-0472">Membrane</keyword>
<sequence length="324" mass="37626">MNEQIIKYFQGELDTTERLQLLRLVETDGELKKQFIEYKNMNALLTLSDRSDNKEENKQGYILFNKIIRTKKIRKTMLHAASYAAAIALLVLSTYWLTASHYEAQQPVANIENTLYVPAGQRVRLTLQDGTEVWLNSQTKLTYPALFSGKERRVTVEGEAFFDVAKNPEKPFIVSSQGVEMKVLGTKFNVDSYPGEKDIQTSLLEGSLHVYFPHSGKKGVILKPDEKVTIKENQMQISSIPHPDYFLWRDGIYSFENELLIDILKKLELYYDVKIEVKDPSIFKWEYTGKFRQRDGIDEILRMIQKIHKFKIQKDEESNIITLN</sequence>
<reference evidence="4 5" key="1">
    <citation type="submission" date="2020-08" db="EMBL/GenBank/DDBJ databases">
        <title>Genomic Encyclopedia of Type Strains, Phase IV (KMG-IV): sequencing the most valuable type-strain genomes for metagenomic binning, comparative biology and taxonomic classification.</title>
        <authorList>
            <person name="Goeker M."/>
        </authorList>
    </citation>
    <scope>NUCLEOTIDE SEQUENCE [LARGE SCALE GENOMIC DNA]</scope>
    <source>
        <strain evidence="4 5">DSM 102983</strain>
    </source>
</reference>
<dbReference type="InterPro" id="IPR012373">
    <property type="entry name" value="Ferrdict_sens_TM"/>
</dbReference>
<dbReference type="Gene3D" id="2.60.120.1440">
    <property type="match status" value="1"/>
</dbReference>
<evidence type="ECO:0000259" key="2">
    <source>
        <dbReference type="Pfam" id="PF04773"/>
    </source>
</evidence>
<dbReference type="InterPro" id="IPR006860">
    <property type="entry name" value="FecR"/>
</dbReference>
<feature type="transmembrane region" description="Helical" evidence="1">
    <location>
        <begin position="76"/>
        <end position="97"/>
    </location>
</feature>
<dbReference type="EMBL" id="JACHOC010000003">
    <property type="protein sequence ID" value="MBB4621825.1"/>
    <property type="molecule type" value="Genomic_DNA"/>
</dbReference>
<name>A0ABR6KJY2_9BACT</name>
<accession>A0ABR6KJY2</accession>
<evidence type="ECO:0000256" key="1">
    <source>
        <dbReference type="SAM" id="Phobius"/>
    </source>
</evidence>
<dbReference type="RefSeq" id="WP_122355272.1">
    <property type="nucleotide sequence ID" value="NZ_BMPB01000001.1"/>
</dbReference>
<feature type="domain" description="FecR protein" evidence="2">
    <location>
        <begin position="115"/>
        <end position="207"/>
    </location>
</feature>
<comment type="caution">
    <text evidence="4">The sequence shown here is derived from an EMBL/GenBank/DDBJ whole genome shotgun (WGS) entry which is preliminary data.</text>
</comment>